<sequence>CRYDEVIFTGIFSQLALPTSIHRLTGVTDVKTPMVH</sequence>
<feature type="non-terminal residue" evidence="1">
    <location>
        <position position="1"/>
    </location>
</feature>
<organism evidence="1">
    <name type="scientific">Salmonella enterica</name>
    <name type="common">Salmonella choleraesuis</name>
    <dbReference type="NCBI Taxonomy" id="28901"/>
    <lineage>
        <taxon>Bacteria</taxon>
        <taxon>Pseudomonadati</taxon>
        <taxon>Pseudomonadota</taxon>
        <taxon>Gammaproteobacteria</taxon>
        <taxon>Enterobacterales</taxon>
        <taxon>Enterobacteriaceae</taxon>
        <taxon>Salmonella</taxon>
    </lineage>
</organism>
<accession>A0A5U1RDY8</accession>
<comment type="caution">
    <text evidence="1">The sequence shown here is derived from an EMBL/GenBank/DDBJ whole genome shotgun (WGS) entry which is preliminary data.</text>
</comment>
<dbReference type="EMBL" id="AAGJRW010000047">
    <property type="protein sequence ID" value="EBO8106064.1"/>
    <property type="molecule type" value="Genomic_DNA"/>
</dbReference>
<name>A0A5U1RDY8_SALER</name>
<gene>
    <name evidence="1" type="ORF">D3S21_25210</name>
</gene>
<proteinExistence type="predicted"/>
<evidence type="ECO:0000313" key="1">
    <source>
        <dbReference type="EMBL" id="EBO8106064.1"/>
    </source>
</evidence>
<protein>
    <submittedName>
        <fullName evidence="1">Uncharacterized protein</fullName>
    </submittedName>
</protein>
<reference evidence="1" key="1">
    <citation type="submission" date="2018-09" db="EMBL/GenBank/DDBJ databases">
        <authorList>
            <consortium name="PulseNet: The National Subtyping Network for Foodborne Disease Surveillance"/>
            <person name="Tarr C.L."/>
            <person name="Trees E."/>
            <person name="Katz L.S."/>
            <person name="Carleton-Romer H.A."/>
            <person name="Stroika S."/>
            <person name="Kucerova Z."/>
            <person name="Roache K.F."/>
            <person name="Sabol A.L."/>
            <person name="Besser J."/>
            <person name="Gerner-Smidt P."/>
        </authorList>
    </citation>
    <scope>NUCLEOTIDE SEQUENCE</scope>
    <source>
        <strain evidence="1">PNUSAS051318</strain>
    </source>
</reference>
<dbReference type="AlphaFoldDB" id="A0A5U1RDY8"/>